<dbReference type="AlphaFoldDB" id="A0A917ZN43"/>
<organism evidence="2 3">
    <name type="scientific">Wenjunlia tyrosinilytica</name>
    <dbReference type="NCBI Taxonomy" id="1544741"/>
    <lineage>
        <taxon>Bacteria</taxon>
        <taxon>Bacillati</taxon>
        <taxon>Actinomycetota</taxon>
        <taxon>Actinomycetes</taxon>
        <taxon>Kitasatosporales</taxon>
        <taxon>Streptomycetaceae</taxon>
        <taxon>Wenjunlia</taxon>
    </lineage>
</organism>
<accession>A0A917ZN43</accession>
<name>A0A917ZN43_9ACTN</name>
<evidence type="ECO:0000313" key="2">
    <source>
        <dbReference type="EMBL" id="GGO87745.1"/>
    </source>
</evidence>
<keyword evidence="3" id="KW-1185">Reference proteome</keyword>
<reference evidence="2" key="1">
    <citation type="journal article" date="2014" name="Int. J. Syst. Evol. Microbiol.">
        <title>Complete genome sequence of Corynebacterium casei LMG S-19264T (=DSM 44701T), isolated from a smear-ripened cheese.</title>
        <authorList>
            <consortium name="US DOE Joint Genome Institute (JGI-PGF)"/>
            <person name="Walter F."/>
            <person name="Albersmeier A."/>
            <person name="Kalinowski J."/>
            <person name="Ruckert C."/>
        </authorList>
    </citation>
    <scope>NUCLEOTIDE SEQUENCE</scope>
    <source>
        <strain evidence="2">CGMCC 4.7201</strain>
    </source>
</reference>
<feature type="region of interest" description="Disordered" evidence="1">
    <location>
        <begin position="16"/>
        <end position="39"/>
    </location>
</feature>
<evidence type="ECO:0000313" key="3">
    <source>
        <dbReference type="Proteomes" id="UP000641932"/>
    </source>
</evidence>
<dbReference type="Proteomes" id="UP000641932">
    <property type="component" value="Unassembled WGS sequence"/>
</dbReference>
<proteinExistence type="predicted"/>
<sequence length="56" mass="5950">MPTAVPAVPAVEVPRCDRPGRPNPATLLCRPGHLRRSGDLRRSGRLGLVAPEVGAR</sequence>
<dbReference type="EMBL" id="BMMS01000010">
    <property type="protein sequence ID" value="GGO87745.1"/>
    <property type="molecule type" value="Genomic_DNA"/>
</dbReference>
<reference evidence="2" key="2">
    <citation type="submission" date="2020-09" db="EMBL/GenBank/DDBJ databases">
        <authorList>
            <person name="Sun Q."/>
            <person name="Zhou Y."/>
        </authorList>
    </citation>
    <scope>NUCLEOTIDE SEQUENCE</scope>
    <source>
        <strain evidence="2">CGMCC 4.7201</strain>
    </source>
</reference>
<protein>
    <submittedName>
        <fullName evidence="2">Uncharacterized protein</fullName>
    </submittedName>
</protein>
<gene>
    <name evidence="2" type="ORF">GCM10012280_26920</name>
</gene>
<comment type="caution">
    <text evidence="2">The sequence shown here is derived from an EMBL/GenBank/DDBJ whole genome shotgun (WGS) entry which is preliminary data.</text>
</comment>
<evidence type="ECO:0000256" key="1">
    <source>
        <dbReference type="SAM" id="MobiDB-lite"/>
    </source>
</evidence>